<dbReference type="EMBL" id="SNVI01000005">
    <property type="protein sequence ID" value="TFE37606.1"/>
    <property type="molecule type" value="Genomic_DNA"/>
</dbReference>
<dbReference type="RefSeq" id="WP_134466129.1">
    <property type="nucleotide sequence ID" value="NZ_JBHMFL010000137.1"/>
</dbReference>
<proteinExistence type="predicted"/>
<dbReference type="AlphaFoldDB" id="A0A4Y8MJF7"/>
<comment type="caution">
    <text evidence="1">The sequence shown here is derived from an EMBL/GenBank/DDBJ whole genome shotgun (WGS) entry which is preliminary data.</text>
</comment>
<protein>
    <recommendedName>
        <fullName evidence="3">Apea-like HEPN domain-containing protein</fullName>
    </recommendedName>
</protein>
<evidence type="ECO:0000313" key="2">
    <source>
        <dbReference type="Proteomes" id="UP000297385"/>
    </source>
</evidence>
<name>A0A4Y8MJF7_9BURK</name>
<evidence type="ECO:0000313" key="1">
    <source>
        <dbReference type="EMBL" id="TFE37606.1"/>
    </source>
</evidence>
<evidence type="ECO:0008006" key="3">
    <source>
        <dbReference type="Google" id="ProtNLM"/>
    </source>
</evidence>
<dbReference type="GeneID" id="97309429"/>
<reference evidence="1 2" key="1">
    <citation type="submission" date="2019-03" db="EMBL/GenBank/DDBJ databases">
        <title>Complete Genome Sequence of Paraburkholderia dipogonis ICMP 19430T, a Nitrogen-fixing Symbiont of the South African Invasive Legume Dipogon lignosus in New Zealand.</title>
        <authorList>
            <person name="De Meyer S.E."/>
        </authorList>
    </citation>
    <scope>NUCLEOTIDE SEQUENCE [LARGE SCALE GENOMIC DNA]</scope>
    <source>
        <strain evidence="1 2">ICMP 19430</strain>
    </source>
</reference>
<organism evidence="1 2">
    <name type="scientific">Paraburkholderia dipogonis</name>
    <dbReference type="NCBI Taxonomy" id="1211383"/>
    <lineage>
        <taxon>Bacteria</taxon>
        <taxon>Pseudomonadati</taxon>
        <taxon>Pseudomonadota</taxon>
        <taxon>Betaproteobacteria</taxon>
        <taxon>Burkholderiales</taxon>
        <taxon>Burkholderiaceae</taxon>
        <taxon>Paraburkholderia</taxon>
    </lineage>
</organism>
<dbReference type="Proteomes" id="UP000297385">
    <property type="component" value="Unassembled WGS sequence"/>
</dbReference>
<sequence length="158" mass="17049">MMALVDPFDGVAVPRDLVAEFFAVFARCEYAMKETSYKRDDHGIAAPAWQRLANDASTWLDVPRGGDVALALALLTSDPPKLLSFADGWQAVPLRGASAIAQAVDAATRVRHNLFHGGKHTPEAEAGRDERLVRAALTLLVALVDQCPTDLRGAYNHG</sequence>
<gene>
    <name evidence="1" type="ORF">E2553_39995</name>
</gene>
<accession>A0A4Y8MJF7</accession>